<dbReference type="InterPro" id="IPR036388">
    <property type="entry name" value="WH-like_DNA-bd_sf"/>
</dbReference>
<dbReference type="CDD" id="cd00090">
    <property type="entry name" value="HTH_ARSR"/>
    <property type="match status" value="1"/>
</dbReference>
<dbReference type="Gene3D" id="1.10.10.10">
    <property type="entry name" value="Winged helix-like DNA-binding domain superfamily/Winged helix DNA-binding domain"/>
    <property type="match status" value="1"/>
</dbReference>
<gene>
    <name evidence="3" type="ORF">QGM71_20075</name>
</gene>
<evidence type="ECO:0000259" key="2">
    <source>
        <dbReference type="SMART" id="SM00418"/>
    </source>
</evidence>
<feature type="domain" description="HTH arsR-type" evidence="2">
    <location>
        <begin position="31"/>
        <end position="119"/>
    </location>
</feature>
<proteinExistence type="predicted"/>
<accession>A0ABU6KLI1</accession>
<comment type="caution">
    <text evidence="3">The sequence shown here is derived from an EMBL/GenBank/DDBJ whole genome shotgun (WGS) entry which is preliminary data.</text>
</comment>
<dbReference type="InterPro" id="IPR001845">
    <property type="entry name" value="HTH_ArsR_DNA-bd_dom"/>
</dbReference>
<name>A0ABU6KLI1_9BACI</name>
<organism evidence="3 4">
    <name type="scientific">Virgibacillus tibetensis</name>
    <dbReference type="NCBI Taxonomy" id="3042313"/>
    <lineage>
        <taxon>Bacteria</taxon>
        <taxon>Bacillati</taxon>
        <taxon>Bacillota</taxon>
        <taxon>Bacilli</taxon>
        <taxon>Bacillales</taxon>
        <taxon>Bacillaceae</taxon>
        <taxon>Virgibacillus</taxon>
    </lineage>
</organism>
<dbReference type="Proteomes" id="UP001335737">
    <property type="component" value="Unassembled WGS sequence"/>
</dbReference>
<dbReference type="Pfam" id="PF12840">
    <property type="entry name" value="HTH_20"/>
    <property type="match status" value="1"/>
</dbReference>
<protein>
    <submittedName>
        <fullName evidence="3">Helix-turn-helix domain-containing protein</fullName>
    </submittedName>
</protein>
<evidence type="ECO:0000313" key="4">
    <source>
        <dbReference type="Proteomes" id="UP001335737"/>
    </source>
</evidence>
<sequence>MDLQIDLQIQMTEGDLMEKKERNETMEINWKQQKVISNPLRSRMIALLYEQPMTPKQTADTLGKNPGTVYYHIQQLVKHGILEVESVSTEKGIVEKYYRAKAISFRNPEQETPLGQVDRREGNIYLSKKLVKQLGEDVQDLLLKYGHLSYKEKDVEEQAPYTVEYLIKEFKEEEDE</sequence>
<dbReference type="InterPro" id="IPR011991">
    <property type="entry name" value="ArsR-like_HTH"/>
</dbReference>
<dbReference type="InterPro" id="IPR036390">
    <property type="entry name" value="WH_DNA-bd_sf"/>
</dbReference>
<reference evidence="3 4" key="1">
    <citation type="journal article" date="2024" name="Int. J. Syst. Evol. Microbiol.">
        <title>Virgibacillus tibetensis sp. nov., isolated from salt lake on the Tibetan Plateau of China.</title>
        <authorList>
            <person name="Phurbu D."/>
            <person name="Liu Z.-X."/>
            <person name="Wang R."/>
            <person name="Zheng Y.-Y."/>
            <person name="Liu H.-C."/>
            <person name="Zhou Y.-G."/>
            <person name="Yu Y.-J."/>
            <person name="Li A.-H."/>
        </authorList>
    </citation>
    <scope>NUCLEOTIDE SEQUENCE [LARGE SCALE GENOMIC DNA]</scope>
    <source>
        <strain evidence="3 4">C22-A2</strain>
    </source>
</reference>
<evidence type="ECO:0000313" key="3">
    <source>
        <dbReference type="EMBL" id="MEC5425769.1"/>
    </source>
</evidence>
<dbReference type="SMART" id="SM00418">
    <property type="entry name" value="HTH_ARSR"/>
    <property type="match status" value="1"/>
</dbReference>
<dbReference type="EMBL" id="JARZFX010000019">
    <property type="protein sequence ID" value="MEC5425769.1"/>
    <property type="molecule type" value="Genomic_DNA"/>
</dbReference>
<dbReference type="SUPFAM" id="SSF46785">
    <property type="entry name" value="Winged helix' DNA-binding domain"/>
    <property type="match status" value="1"/>
</dbReference>
<evidence type="ECO:0000256" key="1">
    <source>
        <dbReference type="ARBA" id="ARBA00023125"/>
    </source>
</evidence>
<keyword evidence="1" id="KW-0238">DNA-binding</keyword>
<keyword evidence="4" id="KW-1185">Reference proteome</keyword>